<dbReference type="RefSeq" id="WP_345729170.1">
    <property type="nucleotide sequence ID" value="NZ_BAAAYN010000023.1"/>
</dbReference>
<dbReference type="EMBL" id="BAAAYN010000023">
    <property type="protein sequence ID" value="GAA3388480.1"/>
    <property type="molecule type" value="Genomic_DNA"/>
</dbReference>
<evidence type="ECO:0000259" key="2">
    <source>
        <dbReference type="Pfam" id="PF09084"/>
    </source>
</evidence>
<proteinExistence type="predicted"/>
<dbReference type="PANTHER" id="PTHR30024:SF42">
    <property type="entry name" value="ALIPHATIC SULFONATES-BINDING PROTEIN-RELATED"/>
    <property type="match status" value="1"/>
</dbReference>
<reference evidence="4" key="1">
    <citation type="journal article" date="2019" name="Int. J. Syst. Evol. Microbiol.">
        <title>The Global Catalogue of Microorganisms (GCM) 10K type strain sequencing project: providing services to taxonomists for standard genome sequencing and annotation.</title>
        <authorList>
            <consortium name="The Broad Institute Genomics Platform"/>
            <consortium name="The Broad Institute Genome Sequencing Center for Infectious Disease"/>
            <person name="Wu L."/>
            <person name="Ma J."/>
        </authorList>
    </citation>
    <scope>NUCLEOTIDE SEQUENCE [LARGE SCALE GENOMIC DNA]</scope>
    <source>
        <strain evidence="4">JCM 9458</strain>
    </source>
</reference>
<dbReference type="Pfam" id="PF09084">
    <property type="entry name" value="NMT1"/>
    <property type="match status" value="1"/>
</dbReference>
<dbReference type="Gene3D" id="3.40.190.10">
    <property type="entry name" value="Periplasmic binding protein-like II"/>
    <property type="match status" value="2"/>
</dbReference>
<feature type="chain" id="PRO_5045824758" description="SsuA/THI5-like domain-containing protein" evidence="1">
    <location>
        <begin position="23"/>
        <end position="325"/>
    </location>
</feature>
<accession>A0ABP6SY89</accession>
<organism evidence="3 4">
    <name type="scientific">Cryptosporangium minutisporangium</name>
    <dbReference type="NCBI Taxonomy" id="113569"/>
    <lineage>
        <taxon>Bacteria</taxon>
        <taxon>Bacillati</taxon>
        <taxon>Actinomycetota</taxon>
        <taxon>Actinomycetes</taxon>
        <taxon>Cryptosporangiales</taxon>
        <taxon>Cryptosporangiaceae</taxon>
        <taxon>Cryptosporangium</taxon>
    </lineage>
</organism>
<sequence length="325" mass="34138">MFRKLLAAAVAAAALLATGACGGASQAAAPGDKFVLRVGSIGNSNAISGPIGYWHEQGKLVPALESLGVTDIKVVTFQNGPDLNQALAADELDLALYGDTPALVAKGAGQPTRLIAQSQIKLDAGILAKKSGGPASVADLAGKKVAVQTGSYIHRYLLGALADANVKPAEVVHIYSTDVEAALERGDVDAAAVPIANYVALKAKGYPSIDLASQTHPKYLGTSSAVVTENFLEAKPGIVDAWQSAHREAVKAAKADWAGFVDYSVSIQGFPKKILEESLKPEQWVEEPFSEEGLALLTGTKQFLAENKFIRKDFDLDAWRVKDSA</sequence>
<comment type="caution">
    <text evidence="3">The sequence shown here is derived from an EMBL/GenBank/DDBJ whole genome shotgun (WGS) entry which is preliminary data.</text>
</comment>
<evidence type="ECO:0000256" key="1">
    <source>
        <dbReference type="SAM" id="SignalP"/>
    </source>
</evidence>
<feature type="signal peptide" evidence="1">
    <location>
        <begin position="1"/>
        <end position="22"/>
    </location>
</feature>
<dbReference type="Proteomes" id="UP001501676">
    <property type="component" value="Unassembled WGS sequence"/>
</dbReference>
<evidence type="ECO:0000313" key="4">
    <source>
        <dbReference type="Proteomes" id="UP001501676"/>
    </source>
</evidence>
<name>A0ABP6SY89_9ACTN</name>
<keyword evidence="4" id="KW-1185">Reference proteome</keyword>
<gene>
    <name evidence="3" type="ORF">GCM10020369_34840</name>
</gene>
<dbReference type="PROSITE" id="PS51257">
    <property type="entry name" value="PROKAR_LIPOPROTEIN"/>
    <property type="match status" value="1"/>
</dbReference>
<keyword evidence="1" id="KW-0732">Signal</keyword>
<feature type="domain" description="SsuA/THI5-like" evidence="2">
    <location>
        <begin position="71"/>
        <end position="255"/>
    </location>
</feature>
<dbReference type="PANTHER" id="PTHR30024">
    <property type="entry name" value="ALIPHATIC SULFONATES-BINDING PROTEIN-RELATED"/>
    <property type="match status" value="1"/>
</dbReference>
<protein>
    <recommendedName>
        <fullName evidence="2">SsuA/THI5-like domain-containing protein</fullName>
    </recommendedName>
</protein>
<dbReference type="InterPro" id="IPR015168">
    <property type="entry name" value="SsuA/THI5"/>
</dbReference>
<dbReference type="SUPFAM" id="SSF53850">
    <property type="entry name" value="Periplasmic binding protein-like II"/>
    <property type="match status" value="1"/>
</dbReference>
<dbReference type="CDD" id="cd01008">
    <property type="entry name" value="PBP2_NrtA_SsuA_CpmA_like"/>
    <property type="match status" value="1"/>
</dbReference>
<evidence type="ECO:0000313" key="3">
    <source>
        <dbReference type="EMBL" id="GAA3388480.1"/>
    </source>
</evidence>